<evidence type="ECO:0000313" key="4">
    <source>
        <dbReference type="Proteomes" id="UP001652620"/>
    </source>
</evidence>
<protein>
    <submittedName>
        <fullName evidence="5">DnaJ homolog subfamily C member 16 isoform X1</fullName>
    </submittedName>
</protein>
<dbReference type="InterPro" id="IPR052448">
    <property type="entry name" value="DnaJ_C16_autophagy_reg"/>
</dbReference>
<dbReference type="SUPFAM" id="SSF52833">
    <property type="entry name" value="Thioredoxin-like"/>
    <property type="match status" value="1"/>
</dbReference>
<feature type="transmembrane region" description="Helical" evidence="1">
    <location>
        <begin position="594"/>
        <end position="618"/>
    </location>
</feature>
<dbReference type="InterPro" id="IPR001623">
    <property type="entry name" value="DnaJ_domain"/>
</dbReference>
<sequence length="836" mass="98411">MCRNIKYILLLLSGVFFFGLMVSSTDKADPYEILGVVNRATVQDIRRAYKHLVRVWHPDKNEHPDANKIFVKIKQAYELLSDPDRRRMYDQHGIRSEDSHFFAAKSDLYRKTSSEQFENFFGKQFNADNDISFYHRISITIKNYEKKIVPNSKFTPYIVMFYNDWCFRCTRLISVFKRLIDALEPLDSPQECSLRKAMAIFLTNQIKARFEFQIFGIKEVSKNLQLYRFRCNCMEVEKLWGINFAAVNAAYEPGLVKKSGVSSIPSLVIILDGHCYIYRENVYTLPKIKEFIRKKMPYSIKQRIYDHNVEDFLGGWIDNRVRALILEPRNKTRLRYLISAYSFQYRVAFGFIDLNDSRSEQIQKLFKVSSNLDTLLMFNEDSRRPRAQISLPEIPVQTLNDMICSNQYLSLPRLSSQQVMEGVCPAEWSQPRKRLCVILITENNDSHNFARSAFRNIALQAEYSIERVRFAYIFKEKQKEFINAISKGAEADQLSPIVIIWRYDQTHIKYEWVKGSHLNMDFNLYDSNEQVINLTRRYIDNTIQRLLRTSETFSYETFVKNLFDEHAQSLINRWLSKVEYISEYLNDNLEKEHVLALLSLLGTIIFMFAVGYVMVYFVRVEEENLKQKGHFNGSNSTSLKQSRSPPELKLHELRAEKYNGMVRLLKPGCRTIILLTDIKTRPKLIPSFHKAVWPYRKSKTLLFGHMLIEKGLLWYSELLRLSLCESKTFKINPRNCVGTVIALNGHRKYFCMYHAKHPETNNDRKRLMKMKKHLERDTTDPEVGAFVEVHSDESDCEQKILLEENLLDGLSNWLDRLFEGSTHRYSVNYWPDFPTK</sequence>
<proteinExistence type="predicted"/>
<dbReference type="SMART" id="SM00271">
    <property type="entry name" value="DnaJ"/>
    <property type="match status" value="1"/>
</dbReference>
<evidence type="ECO:0000256" key="2">
    <source>
        <dbReference type="SAM" id="SignalP"/>
    </source>
</evidence>
<dbReference type="Gene3D" id="1.10.287.110">
    <property type="entry name" value="DnaJ domain"/>
    <property type="match status" value="1"/>
</dbReference>
<dbReference type="PROSITE" id="PS50076">
    <property type="entry name" value="DNAJ_2"/>
    <property type="match status" value="1"/>
</dbReference>
<dbReference type="SUPFAM" id="SSF46565">
    <property type="entry name" value="Chaperone J-domain"/>
    <property type="match status" value="1"/>
</dbReference>
<dbReference type="PANTHER" id="PTHR44303:SF2">
    <property type="entry name" value="DNAJ HOMOLOG SUBFAMILY C MEMBER 16"/>
    <property type="match status" value="1"/>
</dbReference>
<keyword evidence="1" id="KW-1133">Transmembrane helix</keyword>
<keyword evidence="4" id="KW-1185">Reference proteome</keyword>
<evidence type="ECO:0000313" key="5">
    <source>
        <dbReference type="RefSeq" id="XP_049305903.1"/>
    </source>
</evidence>
<dbReference type="CDD" id="cd06257">
    <property type="entry name" value="DnaJ"/>
    <property type="match status" value="1"/>
</dbReference>
<dbReference type="InterPro" id="IPR036869">
    <property type="entry name" value="J_dom_sf"/>
</dbReference>
<name>A0ABM3J9L0_BACDO</name>
<reference evidence="4" key="1">
    <citation type="submission" date="2025-05" db="UniProtKB">
        <authorList>
            <consortium name="RefSeq"/>
        </authorList>
    </citation>
    <scope>NUCLEOTIDE SEQUENCE [LARGE SCALE GENOMIC DNA]</scope>
</reference>
<feature type="chain" id="PRO_5045743424" evidence="2">
    <location>
        <begin position="28"/>
        <end position="836"/>
    </location>
</feature>
<dbReference type="GeneID" id="105226404"/>
<keyword evidence="1" id="KW-0812">Transmembrane</keyword>
<gene>
    <name evidence="5" type="primary">LOC105226404</name>
</gene>
<dbReference type="RefSeq" id="XP_049305903.1">
    <property type="nucleotide sequence ID" value="XM_049449946.1"/>
</dbReference>
<dbReference type="Gene3D" id="3.40.30.10">
    <property type="entry name" value="Glutaredoxin"/>
    <property type="match status" value="1"/>
</dbReference>
<dbReference type="InterPro" id="IPR018253">
    <property type="entry name" value="DnaJ_domain_CS"/>
</dbReference>
<dbReference type="PROSITE" id="PS00636">
    <property type="entry name" value="DNAJ_1"/>
    <property type="match status" value="1"/>
</dbReference>
<dbReference type="PANTHER" id="PTHR44303">
    <property type="entry name" value="DNAJ HOMOLOG SUBFAMILY C MEMBER 16"/>
    <property type="match status" value="1"/>
</dbReference>
<evidence type="ECO:0000256" key="1">
    <source>
        <dbReference type="SAM" id="Phobius"/>
    </source>
</evidence>
<keyword evidence="1" id="KW-0472">Membrane</keyword>
<keyword evidence="2" id="KW-0732">Signal</keyword>
<dbReference type="PRINTS" id="PR00625">
    <property type="entry name" value="JDOMAIN"/>
</dbReference>
<accession>A0ABM3J9L0</accession>
<evidence type="ECO:0000259" key="3">
    <source>
        <dbReference type="PROSITE" id="PS50076"/>
    </source>
</evidence>
<dbReference type="InterPro" id="IPR036249">
    <property type="entry name" value="Thioredoxin-like_sf"/>
</dbReference>
<reference evidence="5" key="2">
    <citation type="submission" date="2025-08" db="UniProtKB">
        <authorList>
            <consortium name="RefSeq"/>
        </authorList>
    </citation>
    <scope>IDENTIFICATION</scope>
    <source>
        <tissue evidence="5">Adult</tissue>
    </source>
</reference>
<dbReference type="Proteomes" id="UP001652620">
    <property type="component" value="Chromosome 2"/>
</dbReference>
<feature type="signal peptide" evidence="2">
    <location>
        <begin position="1"/>
        <end position="27"/>
    </location>
</feature>
<feature type="domain" description="J" evidence="3">
    <location>
        <begin position="29"/>
        <end position="93"/>
    </location>
</feature>
<dbReference type="Pfam" id="PF00226">
    <property type="entry name" value="DnaJ"/>
    <property type="match status" value="1"/>
</dbReference>
<organism evidence="4 5">
    <name type="scientific">Bactrocera dorsalis</name>
    <name type="common">Oriental fruit fly</name>
    <name type="synonym">Dacus dorsalis</name>
    <dbReference type="NCBI Taxonomy" id="27457"/>
    <lineage>
        <taxon>Eukaryota</taxon>
        <taxon>Metazoa</taxon>
        <taxon>Ecdysozoa</taxon>
        <taxon>Arthropoda</taxon>
        <taxon>Hexapoda</taxon>
        <taxon>Insecta</taxon>
        <taxon>Pterygota</taxon>
        <taxon>Neoptera</taxon>
        <taxon>Endopterygota</taxon>
        <taxon>Diptera</taxon>
        <taxon>Brachycera</taxon>
        <taxon>Muscomorpha</taxon>
        <taxon>Tephritoidea</taxon>
        <taxon>Tephritidae</taxon>
        <taxon>Bactrocera</taxon>
        <taxon>Bactrocera</taxon>
    </lineage>
</organism>